<dbReference type="Gene3D" id="3.30.70.1350">
    <property type="entry name" value="Cation efflux protein, cytoplasmic domain"/>
    <property type="match status" value="1"/>
</dbReference>
<evidence type="ECO:0000256" key="1">
    <source>
        <dbReference type="ARBA" id="ARBA00004141"/>
    </source>
</evidence>
<feature type="transmembrane region" description="Helical" evidence="7">
    <location>
        <begin position="12"/>
        <end position="32"/>
    </location>
</feature>
<keyword evidence="6 7" id="KW-0472">Membrane</keyword>
<feature type="transmembrane region" description="Helical" evidence="7">
    <location>
        <begin position="80"/>
        <end position="99"/>
    </location>
</feature>
<keyword evidence="3" id="KW-0813">Transport</keyword>
<dbReference type="InterPro" id="IPR027470">
    <property type="entry name" value="Cation_efflux_CTD"/>
</dbReference>
<evidence type="ECO:0000256" key="4">
    <source>
        <dbReference type="ARBA" id="ARBA00022692"/>
    </source>
</evidence>
<comment type="similarity">
    <text evidence="2">Belongs to the cation diffusion facilitator (CDF) transporter (TC 2.A.4) family.</text>
</comment>
<dbReference type="SUPFAM" id="SSF160240">
    <property type="entry name" value="Cation efflux protein cytoplasmic domain-like"/>
    <property type="match status" value="1"/>
</dbReference>
<dbReference type="InterPro" id="IPR058533">
    <property type="entry name" value="Cation_efflux_TM"/>
</dbReference>
<dbReference type="InterPro" id="IPR027469">
    <property type="entry name" value="Cation_efflux_TMD_sf"/>
</dbReference>
<dbReference type="Gene3D" id="1.20.1510.10">
    <property type="entry name" value="Cation efflux protein transmembrane domain"/>
    <property type="match status" value="1"/>
</dbReference>
<gene>
    <name evidence="10" type="primary">fieF_22</name>
    <name evidence="10" type="ORF">SDC9_67176</name>
</gene>
<comment type="caution">
    <text evidence="10">The sequence shown here is derived from an EMBL/GenBank/DDBJ whole genome shotgun (WGS) entry which is preliminary data.</text>
</comment>
<evidence type="ECO:0000256" key="6">
    <source>
        <dbReference type="ARBA" id="ARBA00023136"/>
    </source>
</evidence>
<sequence>MEQRTKIAKKVTVAGFFINLLLSAAKLVAGILGNSSAMVADAVHSVSDFATDVVVLAFVNVSGKESDESHHYGHGKFETFATLIISLVLVGVAAGILINGARHILMALRGEPIAQPGMIAFWAAIVSIVSKELLFRYTIREGKKINSDVVIANGWHHRSDALSSLGTALGISGAIFLGDNWRILDPIAGVIVSIFIFKVAYQLAMPSIKELLESSLPSEVVEQIEDILTSHSDIQLYHHLRTRKIGNVYAIDVHIKLDRNITFVRSHDIASEIEVEIRSRFGKGTQIIIHTEPY</sequence>
<dbReference type="FunFam" id="1.20.1510.10:FF:000006">
    <property type="entry name" value="Divalent cation efflux transporter"/>
    <property type="match status" value="1"/>
</dbReference>
<evidence type="ECO:0000256" key="5">
    <source>
        <dbReference type="ARBA" id="ARBA00022989"/>
    </source>
</evidence>
<evidence type="ECO:0000256" key="3">
    <source>
        <dbReference type="ARBA" id="ARBA00022448"/>
    </source>
</evidence>
<dbReference type="PANTHER" id="PTHR43840">
    <property type="entry name" value="MITOCHONDRIAL METAL TRANSPORTER 1-RELATED"/>
    <property type="match status" value="1"/>
</dbReference>
<feature type="domain" description="Cation efflux protein cytoplasmic" evidence="9">
    <location>
        <begin position="216"/>
        <end position="294"/>
    </location>
</feature>
<evidence type="ECO:0000259" key="8">
    <source>
        <dbReference type="Pfam" id="PF01545"/>
    </source>
</evidence>
<comment type="subcellular location">
    <subcellularLocation>
        <location evidence="1">Membrane</location>
        <topology evidence="1">Multi-pass membrane protein</topology>
    </subcellularLocation>
</comment>
<dbReference type="GO" id="GO:0008324">
    <property type="term" value="F:monoatomic cation transmembrane transporter activity"/>
    <property type="evidence" value="ECO:0007669"/>
    <property type="project" value="InterPro"/>
</dbReference>
<evidence type="ECO:0000256" key="7">
    <source>
        <dbReference type="SAM" id="Phobius"/>
    </source>
</evidence>
<dbReference type="AlphaFoldDB" id="A0A644XX02"/>
<dbReference type="SUPFAM" id="SSF161111">
    <property type="entry name" value="Cation efflux protein transmembrane domain-like"/>
    <property type="match status" value="1"/>
</dbReference>
<dbReference type="InterPro" id="IPR036837">
    <property type="entry name" value="Cation_efflux_CTD_sf"/>
</dbReference>
<dbReference type="NCBIfam" id="TIGR01297">
    <property type="entry name" value="CDF"/>
    <property type="match status" value="1"/>
</dbReference>
<evidence type="ECO:0000259" key="9">
    <source>
        <dbReference type="Pfam" id="PF16916"/>
    </source>
</evidence>
<keyword evidence="4 7" id="KW-0812">Transmembrane</keyword>
<organism evidence="10">
    <name type="scientific">bioreactor metagenome</name>
    <dbReference type="NCBI Taxonomy" id="1076179"/>
    <lineage>
        <taxon>unclassified sequences</taxon>
        <taxon>metagenomes</taxon>
        <taxon>ecological metagenomes</taxon>
    </lineage>
</organism>
<reference evidence="10" key="1">
    <citation type="submission" date="2019-08" db="EMBL/GenBank/DDBJ databases">
        <authorList>
            <person name="Kucharzyk K."/>
            <person name="Murdoch R.W."/>
            <person name="Higgins S."/>
            <person name="Loffler F."/>
        </authorList>
    </citation>
    <scope>NUCLEOTIDE SEQUENCE</scope>
</reference>
<proteinExistence type="inferred from homology"/>
<feature type="domain" description="Cation efflux protein transmembrane" evidence="8">
    <location>
        <begin position="14"/>
        <end position="212"/>
    </location>
</feature>
<dbReference type="PANTHER" id="PTHR43840:SF15">
    <property type="entry name" value="MITOCHONDRIAL METAL TRANSPORTER 1-RELATED"/>
    <property type="match status" value="1"/>
</dbReference>
<dbReference type="Pfam" id="PF01545">
    <property type="entry name" value="Cation_efflux"/>
    <property type="match status" value="1"/>
</dbReference>
<keyword evidence="5 7" id="KW-1133">Transmembrane helix</keyword>
<protein>
    <submittedName>
        <fullName evidence="10">Ferrous-iron efflux pump FieF</fullName>
    </submittedName>
</protein>
<evidence type="ECO:0000313" key="10">
    <source>
        <dbReference type="EMBL" id="MPM20740.1"/>
    </source>
</evidence>
<name>A0A644XX02_9ZZZZ</name>
<accession>A0A644XX02</accession>
<dbReference type="InterPro" id="IPR002524">
    <property type="entry name" value="Cation_efflux"/>
</dbReference>
<dbReference type="EMBL" id="VSSQ01003447">
    <property type="protein sequence ID" value="MPM20740.1"/>
    <property type="molecule type" value="Genomic_DNA"/>
</dbReference>
<dbReference type="GO" id="GO:0016020">
    <property type="term" value="C:membrane"/>
    <property type="evidence" value="ECO:0007669"/>
    <property type="project" value="UniProtKB-SubCell"/>
</dbReference>
<dbReference type="Pfam" id="PF16916">
    <property type="entry name" value="ZT_dimer"/>
    <property type="match status" value="1"/>
</dbReference>
<dbReference type="InterPro" id="IPR050291">
    <property type="entry name" value="CDF_Transporter"/>
</dbReference>
<evidence type="ECO:0000256" key="2">
    <source>
        <dbReference type="ARBA" id="ARBA00008114"/>
    </source>
</evidence>